<dbReference type="Proteomes" id="UP000236743">
    <property type="component" value="Unassembled WGS sequence"/>
</dbReference>
<evidence type="ECO:0000259" key="8">
    <source>
        <dbReference type="PROSITE" id="PS50928"/>
    </source>
</evidence>
<accession>A0A1H6C8T3</accession>
<dbReference type="Pfam" id="PF00528">
    <property type="entry name" value="BPD_transp_1"/>
    <property type="match status" value="1"/>
</dbReference>
<evidence type="ECO:0000256" key="2">
    <source>
        <dbReference type="ARBA" id="ARBA00022448"/>
    </source>
</evidence>
<dbReference type="OrthoDB" id="9815445at2"/>
<dbReference type="Gene3D" id="1.10.3720.10">
    <property type="entry name" value="MetI-like"/>
    <property type="match status" value="1"/>
</dbReference>
<dbReference type="PANTHER" id="PTHR32243:SF18">
    <property type="entry name" value="INNER MEMBRANE ABC TRANSPORTER PERMEASE PROTEIN YCJP"/>
    <property type="match status" value="1"/>
</dbReference>
<gene>
    <name evidence="9" type="ORF">SAMN04488115_109144</name>
</gene>
<feature type="transmembrane region" description="Helical" evidence="7">
    <location>
        <begin position="195"/>
        <end position="213"/>
    </location>
</feature>
<feature type="transmembrane region" description="Helical" evidence="7">
    <location>
        <begin position="219"/>
        <end position="241"/>
    </location>
</feature>
<evidence type="ECO:0000256" key="4">
    <source>
        <dbReference type="ARBA" id="ARBA00022692"/>
    </source>
</evidence>
<proteinExistence type="inferred from homology"/>
<feature type="domain" description="ABC transmembrane type-1" evidence="8">
    <location>
        <begin position="79"/>
        <end position="269"/>
    </location>
</feature>
<evidence type="ECO:0000313" key="10">
    <source>
        <dbReference type="Proteomes" id="UP000236743"/>
    </source>
</evidence>
<comment type="subcellular location">
    <subcellularLocation>
        <location evidence="1 7">Cell membrane</location>
        <topology evidence="1 7">Multi-pass membrane protein</topology>
    </subcellularLocation>
</comment>
<dbReference type="PROSITE" id="PS50928">
    <property type="entry name" value="ABC_TM1"/>
    <property type="match status" value="1"/>
</dbReference>
<feature type="transmembrane region" description="Helical" evidence="7">
    <location>
        <begin position="83"/>
        <end position="105"/>
    </location>
</feature>
<dbReference type="PANTHER" id="PTHR32243">
    <property type="entry name" value="MALTOSE TRANSPORT SYSTEM PERMEASE-RELATED"/>
    <property type="match status" value="1"/>
</dbReference>
<evidence type="ECO:0000256" key="7">
    <source>
        <dbReference type="RuleBase" id="RU363032"/>
    </source>
</evidence>
<keyword evidence="4 7" id="KW-0812">Transmembrane</keyword>
<dbReference type="SUPFAM" id="SSF161098">
    <property type="entry name" value="MetI-like"/>
    <property type="match status" value="1"/>
</dbReference>
<dbReference type="EMBL" id="FNUY01000009">
    <property type="protein sequence ID" value="SEG69384.1"/>
    <property type="molecule type" value="Genomic_DNA"/>
</dbReference>
<evidence type="ECO:0000313" key="9">
    <source>
        <dbReference type="EMBL" id="SEG69384.1"/>
    </source>
</evidence>
<dbReference type="GO" id="GO:0005886">
    <property type="term" value="C:plasma membrane"/>
    <property type="evidence" value="ECO:0007669"/>
    <property type="project" value="UniProtKB-SubCell"/>
</dbReference>
<evidence type="ECO:0000256" key="5">
    <source>
        <dbReference type="ARBA" id="ARBA00022989"/>
    </source>
</evidence>
<keyword evidence="3" id="KW-1003">Cell membrane</keyword>
<protein>
    <submittedName>
        <fullName evidence="9">Carbohydrate ABC transporter membrane protein 2, CUT1 family</fullName>
    </submittedName>
</protein>
<keyword evidence="10" id="KW-1185">Reference proteome</keyword>
<evidence type="ECO:0000256" key="1">
    <source>
        <dbReference type="ARBA" id="ARBA00004651"/>
    </source>
</evidence>
<feature type="transmembrane region" description="Helical" evidence="7">
    <location>
        <begin position="20"/>
        <end position="40"/>
    </location>
</feature>
<name>A0A1H6C8T3_9HYPH</name>
<dbReference type="GO" id="GO:0055085">
    <property type="term" value="P:transmembrane transport"/>
    <property type="evidence" value="ECO:0007669"/>
    <property type="project" value="InterPro"/>
</dbReference>
<sequence length="283" mass="31507">MMAKTAIRKKKPALTLGIVIRRAILWGFAVWCLFPIYWLINMSLKEAVDAIARPPTFIFIPTLQNYIDVIQDPRITKFLVNSLIIALSATFLGLLIGAPAAYVLARHRFRLDSKIAFWILATRFTPPIAMLIPFFVIFYNLGLLGTHAGLIIAHIGINLAMIVWILRGFFQDLPRDLEDAAFIDGAGRFQSFRRIILPLALPGIAAVGILTFLSSWNEFLFSMVLGGNDVMTVPVGIYAYIGFEQIEWGKLSAAATLMLAPVIAFILLFQRQLVRGLTLGAVK</sequence>
<dbReference type="InterPro" id="IPR050901">
    <property type="entry name" value="BP-dep_ABC_trans_perm"/>
</dbReference>
<dbReference type="CDD" id="cd06261">
    <property type="entry name" value="TM_PBP2"/>
    <property type="match status" value="1"/>
</dbReference>
<evidence type="ECO:0000256" key="3">
    <source>
        <dbReference type="ARBA" id="ARBA00022475"/>
    </source>
</evidence>
<organism evidence="9 10">
    <name type="scientific">Bosea lathyri</name>
    <dbReference type="NCBI Taxonomy" id="1036778"/>
    <lineage>
        <taxon>Bacteria</taxon>
        <taxon>Pseudomonadati</taxon>
        <taxon>Pseudomonadota</taxon>
        <taxon>Alphaproteobacteria</taxon>
        <taxon>Hyphomicrobiales</taxon>
        <taxon>Boseaceae</taxon>
        <taxon>Bosea</taxon>
    </lineage>
</organism>
<keyword evidence="5 7" id="KW-1133">Transmembrane helix</keyword>
<dbReference type="InterPro" id="IPR000515">
    <property type="entry name" value="MetI-like"/>
</dbReference>
<evidence type="ECO:0000256" key="6">
    <source>
        <dbReference type="ARBA" id="ARBA00023136"/>
    </source>
</evidence>
<feature type="transmembrane region" description="Helical" evidence="7">
    <location>
        <begin position="147"/>
        <end position="166"/>
    </location>
</feature>
<comment type="similarity">
    <text evidence="7">Belongs to the binding-protein-dependent transport system permease family.</text>
</comment>
<keyword evidence="2 7" id="KW-0813">Transport</keyword>
<feature type="transmembrane region" description="Helical" evidence="7">
    <location>
        <begin position="248"/>
        <end position="269"/>
    </location>
</feature>
<keyword evidence="6 7" id="KW-0472">Membrane</keyword>
<dbReference type="AlphaFoldDB" id="A0A1H6C8T3"/>
<reference evidence="9 10" key="1">
    <citation type="submission" date="2016-10" db="EMBL/GenBank/DDBJ databases">
        <authorList>
            <person name="de Groot N.N."/>
        </authorList>
    </citation>
    <scope>NUCLEOTIDE SEQUENCE [LARGE SCALE GENOMIC DNA]</scope>
    <source>
        <strain evidence="9 10">DSM 26656</strain>
    </source>
</reference>
<dbReference type="InterPro" id="IPR035906">
    <property type="entry name" value="MetI-like_sf"/>
</dbReference>
<feature type="transmembrane region" description="Helical" evidence="7">
    <location>
        <begin position="117"/>
        <end position="141"/>
    </location>
</feature>